<dbReference type="InterPro" id="IPR024524">
    <property type="entry name" value="DUF3800"/>
</dbReference>
<name>A0ABY8M3Z5_9HYPH</name>
<protein>
    <submittedName>
        <fullName evidence="1">DUF3800 domain-containing protein</fullName>
    </submittedName>
</protein>
<accession>A0ABY8M3Z5</accession>
<reference evidence="1 2" key="1">
    <citation type="submission" date="2023-04" db="EMBL/GenBank/DDBJ databases">
        <title>Neorhizobium petrolearium OS53, complete genome.</title>
        <authorList>
            <person name="Yu T."/>
        </authorList>
    </citation>
    <scope>NUCLEOTIDE SEQUENCE [LARGE SCALE GENOMIC DNA]</scope>
    <source>
        <strain evidence="1 2">OS53</strain>
    </source>
</reference>
<evidence type="ECO:0000313" key="2">
    <source>
        <dbReference type="Proteomes" id="UP001227095"/>
    </source>
</evidence>
<dbReference type="Pfam" id="PF12686">
    <property type="entry name" value="DUF3800"/>
    <property type="match status" value="1"/>
</dbReference>
<dbReference type="RefSeq" id="WP_227702253.1">
    <property type="nucleotide sequence ID" value="NZ_CP123000.1"/>
</dbReference>
<organism evidence="1 2">
    <name type="scientific">Neorhizobium petrolearium</name>
    <dbReference type="NCBI Taxonomy" id="515361"/>
    <lineage>
        <taxon>Bacteria</taxon>
        <taxon>Pseudomonadati</taxon>
        <taxon>Pseudomonadota</taxon>
        <taxon>Alphaproteobacteria</taxon>
        <taxon>Hyphomicrobiales</taxon>
        <taxon>Rhizobiaceae</taxon>
        <taxon>Rhizobium/Agrobacterium group</taxon>
        <taxon>Neorhizobium</taxon>
    </lineage>
</organism>
<evidence type="ECO:0000313" key="1">
    <source>
        <dbReference type="EMBL" id="WGI69271.1"/>
    </source>
</evidence>
<gene>
    <name evidence="1" type="ORF">QEO92_04055</name>
</gene>
<keyword evidence="2" id="KW-1185">Reference proteome</keyword>
<proteinExistence type="predicted"/>
<sequence length="188" mass="21813">MSIELFSSQALRKIITKHVKGSVIISIPLDNYRRIFAAEGPWRNPYLFLFFVLIRNYKNNCKKVGLSPETEFIFDTQTGAMSRIKEAWEYFANHVPRMLDFIGKPPSFQDDEKVLPLQAADMVAWWVRRQIADDIAGFPRLPFPWDGEDQIPCVRARYDAASLQNAFDEMQGRQGLNTKMLFHLGLWP</sequence>
<dbReference type="EMBL" id="CP123000">
    <property type="protein sequence ID" value="WGI69271.1"/>
    <property type="molecule type" value="Genomic_DNA"/>
</dbReference>
<dbReference type="Proteomes" id="UP001227095">
    <property type="component" value="Chromosome"/>
</dbReference>